<evidence type="ECO:0000313" key="4">
    <source>
        <dbReference type="Proteomes" id="UP000885826"/>
    </source>
</evidence>
<feature type="non-terminal residue" evidence="3">
    <location>
        <position position="1"/>
    </location>
</feature>
<organism evidence="3 4">
    <name type="scientific">candidate division WOR-3 bacterium</name>
    <dbReference type="NCBI Taxonomy" id="2052148"/>
    <lineage>
        <taxon>Bacteria</taxon>
        <taxon>Bacteria division WOR-3</taxon>
    </lineage>
</organism>
<evidence type="ECO:0000313" key="3">
    <source>
        <dbReference type="EMBL" id="HEC77687.1"/>
    </source>
</evidence>
<evidence type="ECO:0000259" key="2">
    <source>
        <dbReference type="Pfam" id="PF14349"/>
    </source>
</evidence>
<feature type="compositionally biased region" description="Acidic residues" evidence="1">
    <location>
        <begin position="472"/>
        <end position="483"/>
    </location>
</feature>
<accession>A0A9C9EKT8</accession>
<dbReference type="Proteomes" id="UP000885826">
    <property type="component" value="Unassembled WGS sequence"/>
</dbReference>
<dbReference type="Pfam" id="PF14349">
    <property type="entry name" value="SprA_N"/>
    <property type="match status" value="1"/>
</dbReference>
<reference evidence="3" key="1">
    <citation type="journal article" date="2020" name="mSystems">
        <title>Genome- and Community-Level Interaction Insights into Carbon Utilization and Element Cycling Functions of Hydrothermarchaeota in Hydrothermal Sediment.</title>
        <authorList>
            <person name="Zhou Z."/>
            <person name="Liu Y."/>
            <person name="Xu W."/>
            <person name="Pan J."/>
            <person name="Luo Z.H."/>
            <person name="Li M."/>
        </authorList>
    </citation>
    <scope>NUCLEOTIDE SEQUENCE</scope>
    <source>
        <strain evidence="3">HyVt-388</strain>
    </source>
</reference>
<sequence length="1440" mass="163964">NTSGVIDTVGVINWENPEDTIQLKLICPQYSDTSSYTWHYEQKNYYQIVSPGSRLDSLRIYYIASGGEHRDRQNDVPFIELLGLDQSPKDGLVDENRVFFSGRGLLIFPKSEPFADSSVLDEPDPQIYNDPYMVGTGKYYIYAKTTEAKPVYTLPENVEKVWVYVDEVLQDSIKDYHVDYESGKLEFKKPILPTQKVRIKVEYSPFFSAAEKSLVGLRGSMRPFGDAALGSSFFYRTESYPAEHVRLREEPFNRMVWEVDFNYPQKLPFITRLVDRLPLVETETPSQLNINFEGAYSFSNLNAKGEVFLDDLESSTIISNDVSINRSSWVLCSKPVGREDSNFVKKRIIWFNPRNEERLQASDIYEEPLDPNEIADVLKIIFTPDDTLSFGGLTQYIYGENFSDVENLELIIKGKGGRIHVDFAQEISEDQLRRDKNGVLVGLGTKEDEDKDMNGVWTQNDEDTGLDGVYGNDDDDIAGDDGNDDYEDYGYSGTINGTEGNKLWDTEDIDRDGGLNSKNEYYSYSIDLDDTSSTGYLIKESGLRDDWKMFRVAIKDSTWDLVVGQPDWHNIKYVRIWFDGFSSTETLLIYKISATGSRWKNYGIIGDKTGPGPDEVFTLTPVNTKTHTYYKSPYPTETDEFGQAKTEGGLEFRLENIQQGHVCVAHRQTDDNEDYRAYDTLTFYFQAKHSNPLISIRLGSDSLNYYEYTTEYNNGTIGYNNYRLFKVSMQRFLELKKQKVNPADTISDSVHTVVGNPSLSKNQFLEIRIRNQYVTLLTDTIWFNDVKLRAPKSEVGRILRGNGSLSFADFASVSFAFDESNGRFKRLSESKDISTSSAGRGYSFNSNVSLDKFFPKTWGFSIPVGFNYRKYTQEPRFSIDADDIELSEEDRSEQVSRTLMKSYTIHASKTNSKHWFLKNTIDRLSFDHDRSQSYSRSALSADTSDISNYRAAYTLDPKFDIKFLNQVFSPLPKNISLSALYTDNSVKSYYRTDVDSAFKESEYATRRKRTLTPSFSVTYSPHAILNATYTFSQSRDSVLGRKRYGEEVGRTQSVNASLSRDLKIISPRLYFNSSYNEDYRFEIRQDEDLRNVSNSGRYGFEGQVNIKDIVRFFTRLRDETKDSLQITGSPAWFAKKIEDFINYLQNPSLNWSRQRSSSYLNVKVRPEFRYQWGISDSIPADEIAQGSYPGRSMTDTYGASSGLNLKFVTVNGGYNGTVNRAFNYGGDEVRINTVMYPNLMVRILRLESLPFLKKYCRSSSITTGFNQTLEKRYEIPSDSAATLTSDSKGLSFSPLASWQCNWKRGISTNVDVTYTETNSVDYAGASESHSRMITRGGTATVAYTFSAPRGIGLPFLHGLKFTSNLSINLSVNYNRTTNYYNTVGKPTNDTSTMGTNIGLSYNFSSSVTGGANIDYSRNDDMNSEQNSRRIGVNAWVNINF</sequence>
<feature type="region of interest" description="Disordered" evidence="1">
    <location>
        <begin position="450"/>
        <end position="483"/>
    </location>
</feature>
<dbReference type="EMBL" id="DRIG01000013">
    <property type="protein sequence ID" value="HEC77687.1"/>
    <property type="molecule type" value="Genomic_DNA"/>
</dbReference>
<protein>
    <recommendedName>
        <fullName evidence="2">Gliding motility protein SprA N-terminal domain-containing protein</fullName>
    </recommendedName>
</protein>
<dbReference type="InterPro" id="IPR025684">
    <property type="entry name" value="SprA_N_dom"/>
</dbReference>
<gene>
    <name evidence="3" type="ORF">ENI34_00915</name>
</gene>
<proteinExistence type="predicted"/>
<feature type="domain" description="Gliding motility protein SprA N-terminal" evidence="2">
    <location>
        <begin position="499"/>
        <end position="888"/>
    </location>
</feature>
<evidence type="ECO:0000256" key="1">
    <source>
        <dbReference type="SAM" id="MobiDB-lite"/>
    </source>
</evidence>
<name>A0A9C9EKT8_UNCW3</name>
<comment type="caution">
    <text evidence="3">The sequence shown here is derived from an EMBL/GenBank/DDBJ whole genome shotgun (WGS) entry which is preliminary data.</text>
</comment>